<dbReference type="PANTHER" id="PTHR39569:SF1">
    <property type="entry name" value="INORGANIC TRIPHOSPHATASE"/>
    <property type="match status" value="1"/>
</dbReference>
<keyword evidence="3" id="KW-1185">Reference proteome</keyword>
<gene>
    <name evidence="2" type="ORF">EOE67_18085</name>
</gene>
<evidence type="ECO:0000259" key="1">
    <source>
        <dbReference type="PROSITE" id="PS51707"/>
    </source>
</evidence>
<dbReference type="PANTHER" id="PTHR39569">
    <property type="entry name" value="INORGANIC TRIPHOSPHATASE"/>
    <property type="match status" value="1"/>
</dbReference>
<dbReference type="CDD" id="cd07756">
    <property type="entry name" value="CYTH-like_Pase_CHAD"/>
    <property type="match status" value="1"/>
</dbReference>
<dbReference type="SUPFAM" id="SSF55154">
    <property type="entry name" value="CYTH-like phosphatases"/>
    <property type="match status" value="1"/>
</dbReference>
<dbReference type="InterPro" id="IPR039013">
    <property type="entry name" value="YgiF"/>
</dbReference>
<reference evidence="2 3" key="1">
    <citation type="submission" date="2019-01" db="EMBL/GenBank/DDBJ databases">
        <authorList>
            <person name="Chen W.-M."/>
        </authorList>
    </citation>
    <scope>NUCLEOTIDE SEQUENCE [LARGE SCALE GENOMIC DNA]</scope>
    <source>
        <strain evidence="2 3">KYPC3</strain>
    </source>
</reference>
<dbReference type="OrthoDB" id="3034217at2"/>
<dbReference type="Proteomes" id="UP000283077">
    <property type="component" value="Unassembled WGS sequence"/>
</dbReference>
<accession>A0A437QF19</accession>
<dbReference type="Gene3D" id="2.40.320.10">
    <property type="entry name" value="Hypothetical Protein Pfu-838710-001"/>
    <property type="match status" value="1"/>
</dbReference>
<evidence type="ECO:0000313" key="2">
    <source>
        <dbReference type="EMBL" id="RVU33147.1"/>
    </source>
</evidence>
<dbReference type="Pfam" id="PF01928">
    <property type="entry name" value="CYTH"/>
    <property type="match status" value="1"/>
</dbReference>
<sequence length="334" mass="37380">MLRSLAMINGIASAQHRGNFRMSLEVELKLWVTAPMSAALLQQVSDSWPTLAKEVQSQPPVTLLNAYFETGSQWFRRHDAGLRTRCKNGQYQQTIKLAGQQLGAAHVRPEYNQPCAGVTPQLADFPVEIWPEGTDIAALQQQLQELFRTDFVRHCWVLTLQDGTTVEAVLDQGQVLADGRSQPLLEIELELMTGDAQQLFLLAQQLLQCLPLCLGFQSKAERGYRLAQQQPLQLAPVAADPALSFSLLLRQLQQNLWLQHLAQQPEEQQLLGAAIAQQWQQLQQLQRLLSTQPDQQLQPLLQRAASLELTQSTALSLWLLDFSGWLLAQPVGAV</sequence>
<evidence type="ECO:0000313" key="3">
    <source>
        <dbReference type="Proteomes" id="UP000283077"/>
    </source>
</evidence>
<organism evidence="2 3">
    <name type="scientific">Rheinheimera riviphila</name>
    <dbReference type="NCBI Taxonomy" id="1834037"/>
    <lineage>
        <taxon>Bacteria</taxon>
        <taxon>Pseudomonadati</taxon>
        <taxon>Pseudomonadota</taxon>
        <taxon>Gammaproteobacteria</taxon>
        <taxon>Chromatiales</taxon>
        <taxon>Chromatiaceae</taxon>
        <taxon>Rheinheimera</taxon>
    </lineage>
</organism>
<dbReference type="InterPro" id="IPR033469">
    <property type="entry name" value="CYTH-like_dom_sf"/>
</dbReference>
<comment type="caution">
    <text evidence="2">The sequence shown here is derived from an EMBL/GenBank/DDBJ whole genome shotgun (WGS) entry which is preliminary data.</text>
</comment>
<dbReference type="GO" id="GO:0046872">
    <property type="term" value="F:metal ion binding"/>
    <property type="evidence" value="ECO:0007669"/>
    <property type="project" value="TreeGrafter"/>
</dbReference>
<protein>
    <submittedName>
        <fullName evidence="2">CYTH domain-containing protein</fullName>
    </submittedName>
</protein>
<feature type="domain" description="CYTH" evidence="1">
    <location>
        <begin position="23"/>
        <end position="230"/>
    </location>
</feature>
<dbReference type="InterPro" id="IPR023577">
    <property type="entry name" value="CYTH_domain"/>
</dbReference>
<dbReference type="SMART" id="SM01118">
    <property type="entry name" value="CYTH"/>
    <property type="match status" value="1"/>
</dbReference>
<dbReference type="AlphaFoldDB" id="A0A437QF19"/>
<dbReference type="PROSITE" id="PS51707">
    <property type="entry name" value="CYTH"/>
    <property type="match status" value="1"/>
</dbReference>
<dbReference type="GO" id="GO:0050355">
    <property type="term" value="F:inorganic triphosphate phosphatase activity"/>
    <property type="evidence" value="ECO:0007669"/>
    <property type="project" value="InterPro"/>
</dbReference>
<dbReference type="EMBL" id="SACS01000026">
    <property type="protein sequence ID" value="RVU33147.1"/>
    <property type="molecule type" value="Genomic_DNA"/>
</dbReference>
<name>A0A437QF19_9GAMM</name>
<proteinExistence type="predicted"/>